<feature type="transmembrane region" description="Helical" evidence="6">
    <location>
        <begin position="493"/>
        <end position="519"/>
    </location>
</feature>
<feature type="signal peptide" evidence="7">
    <location>
        <begin position="1"/>
        <end position="24"/>
    </location>
</feature>
<dbReference type="Proteomes" id="UP000197058">
    <property type="component" value="Chromosome"/>
</dbReference>
<proteinExistence type="inferred from homology"/>
<feature type="transmembrane region" description="Helical" evidence="6">
    <location>
        <begin position="315"/>
        <end position="339"/>
    </location>
</feature>
<dbReference type="EMBL" id="CP022046">
    <property type="protein sequence ID" value="ASE34967.1"/>
    <property type="molecule type" value="Genomic_DNA"/>
</dbReference>
<dbReference type="RefSeq" id="WP_088592509.1">
    <property type="nucleotide sequence ID" value="NZ_CP022046.2"/>
</dbReference>
<evidence type="ECO:0000256" key="5">
    <source>
        <dbReference type="ARBA" id="ARBA00023136"/>
    </source>
</evidence>
<reference evidence="9" key="1">
    <citation type="submission" date="2017-06" db="EMBL/GenBank/DDBJ databases">
        <title>FDA dAtabase for Regulatory Grade micrObial Sequences (FDA-ARGOS): Supporting development and validation of Infectious Disease Dx tests.</title>
        <authorList>
            <person name="Goldberg B."/>
            <person name="Campos J."/>
            <person name="Tallon L."/>
            <person name="Sadzewicz L."/>
            <person name="Sengamalay N."/>
            <person name="Ott S."/>
            <person name="Godinez A."/>
            <person name="Nagaraj S."/>
            <person name="Vavikolanu K."/>
            <person name="Nadendla S."/>
            <person name="George J."/>
            <person name="Geyer C."/>
            <person name="Sichtig H."/>
        </authorList>
    </citation>
    <scope>NUCLEOTIDE SEQUENCE [LARGE SCALE GENOMIC DNA]</scope>
    <source>
        <strain evidence="9">FDAARGOS_285</strain>
    </source>
</reference>
<evidence type="ECO:0000256" key="2">
    <source>
        <dbReference type="ARBA" id="ARBA00008333"/>
    </source>
</evidence>
<gene>
    <name evidence="8" type="ORF">CEP64_10285</name>
</gene>
<dbReference type="AlphaFoldDB" id="A0AAI8DJQ2"/>
<comment type="subcellular location">
    <subcellularLocation>
        <location evidence="1">Membrane</location>
        <topology evidence="1">Multi-pass membrane protein</topology>
    </subcellularLocation>
</comment>
<evidence type="ECO:0000256" key="3">
    <source>
        <dbReference type="ARBA" id="ARBA00022692"/>
    </source>
</evidence>
<accession>A0AAI8DJQ2</accession>
<evidence type="ECO:0000256" key="6">
    <source>
        <dbReference type="SAM" id="Phobius"/>
    </source>
</evidence>
<evidence type="ECO:0000313" key="9">
    <source>
        <dbReference type="Proteomes" id="UP000197058"/>
    </source>
</evidence>
<organism evidence="8 9">
    <name type="scientific">Mammaliicoccus sciuri</name>
    <name type="common">Staphylococcus sciuri</name>
    <dbReference type="NCBI Taxonomy" id="1296"/>
    <lineage>
        <taxon>Bacteria</taxon>
        <taxon>Bacillati</taxon>
        <taxon>Bacillota</taxon>
        <taxon>Bacilli</taxon>
        <taxon>Bacillales</taxon>
        <taxon>Staphylococcaceae</taxon>
        <taxon>Mammaliicoccus</taxon>
    </lineage>
</organism>
<feature type="transmembrane region" description="Helical" evidence="6">
    <location>
        <begin position="461"/>
        <end position="481"/>
    </location>
</feature>
<keyword evidence="5 6" id="KW-0472">Membrane</keyword>
<dbReference type="Pfam" id="PF03239">
    <property type="entry name" value="FTR1"/>
    <property type="match status" value="1"/>
</dbReference>
<dbReference type="PANTHER" id="PTHR31632">
    <property type="entry name" value="IRON TRANSPORTER FTH1"/>
    <property type="match status" value="1"/>
</dbReference>
<evidence type="ECO:0008006" key="10">
    <source>
        <dbReference type="Google" id="ProtNLM"/>
    </source>
</evidence>
<feature type="transmembrane region" description="Helical" evidence="6">
    <location>
        <begin position="423"/>
        <end position="441"/>
    </location>
</feature>
<evidence type="ECO:0000256" key="4">
    <source>
        <dbReference type="ARBA" id="ARBA00022989"/>
    </source>
</evidence>
<evidence type="ECO:0000256" key="7">
    <source>
        <dbReference type="SAM" id="SignalP"/>
    </source>
</evidence>
<dbReference type="KEGG" id="sscu:CEP64_10285"/>
<sequence>MKRYSIVFSLVAILFMLLSLTAKAETSLSDIYISVTDAKSAIQDKDEKAFDKHFKEIKDNWQSTNKKDHKLVEKIDQDIEKVKKTKSQKDRESALNTLTSDLIDYEKVLNPVDKQKKRDQLQNEMQPLIKNITKAISDKDFDKAKTINNQLNATWTKNEKIVREEDIGRYGQVETALMFTRIELTKDKVDASSAQMQVDQLKKELDDYHAGKKSDAKTSDQDVNILNEHLDTAIKNIKNDDLAKSKQALQQFIIAWPNVESEISTRNGALYTKIEQKIPQYAGQLDEDNKDDIGSQLETLNQEIKSTISKTSYTFWDAALILLREGVEALLIIMALLTVTRKSEQTKASKWIVAGSVIGIVLSIALAFIFKAIFENLGSTRELTEGLVGIGSVILMIIVGIWLHSKSSLDSWQNFINKNMDKAMATGSIVTFGLVAFLSVFREGAETIIFYLGIVGKISTWSLILGIIVASVILALIAIFFNQITKWIPIHRLFFIMSLFIFILAFKILGVSIHTLQILNIVPQHTINHLPFIDLIGFYPTYETLIPQLALVILVVIYYAMSKKK</sequence>
<feature type="chain" id="PRO_5042515171" description="FTR1 family iron permease" evidence="7">
    <location>
        <begin position="25"/>
        <end position="565"/>
    </location>
</feature>
<evidence type="ECO:0000256" key="1">
    <source>
        <dbReference type="ARBA" id="ARBA00004141"/>
    </source>
</evidence>
<keyword evidence="7" id="KW-0732">Signal</keyword>
<protein>
    <recommendedName>
        <fullName evidence="10">FTR1 family iron permease</fullName>
    </recommendedName>
</protein>
<dbReference type="PANTHER" id="PTHR31632:SF2">
    <property type="entry name" value="PLASMA MEMBRANE IRON PERMEASE"/>
    <property type="match status" value="1"/>
</dbReference>
<keyword evidence="3 6" id="KW-0812">Transmembrane</keyword>
<dbReference type="GO" id="GO:0033573">
    <property type="term" value="C:high-affinity iron permease complex"/>
    <property type="evidence" value="ECO:0007669"/>
    <property type="project" value="InterPro"/>
</dbReference>
<keyword evidence="4 6" id="KW-1133">Transmembrane helix</keyword>
<evidence type="ECO:0000313" key="8">
    <source>
        <dbReference type="EMBL" id="ASE34967.1"/>
    </source>
</evidence>
<feature type="transmembrane region" description="Helical" evidence="6">
    <location>
        <begin position="386"/>
        <end position="403"/>
    </location>
</feature>
<comment type="similarity">
    <text evidence="2">Belongs to the oxidase-dependent Fe transporter (OFeT) (TC 9.A.10.1) family.</text>
</comment>
<name>A0AAI8DJQ2_MAMSC</name>
<dbReference type="GO" id="GO:0015093">
    <property type="term" value="F:ferrous iron transmembrane transporter activity"/>
    <property type="evidence" value="ECO:0007669"/>
    <property type="project" value="TreeGrafter"/>
</dbReference>
<feature type="transmembrane region" description="Helical" evidence="6">
    <location>
        <begin position="351"/>
        <end position="374"/>
    </location>
</feature>
<dbReference type="InterPro" id="IPR004923">
    <property type="entry name" value="FTR1/Fip1/EfeU"/>
</dbReference>
<feature type="transmembrane region" description="Helical" evidence="6">
    <location>
        <begin position="539"/>
        <end position="561"/>
    </location>
</feature>